<dbReference type="InterPro" id="IPR005299">
    <property type="entry name" value="MeTrfase_7"/>
</dbReference>
<dbReference type="Pfam" id="PF03492">
    <property type="entry name" value="Methyltransf_7"/>
    <property type="match status" value="1"/>
</dbReference>
<reference evidence="1 2" key="1">
    <citation type="journal article" date="2024" name="Nat. Commun.">
        <title>Phylogenomics reveals the evolutionary origins of lichenization in chlorophyte algae.</title>
        <authorList>
            <person name="Puginier C."/>
            <person name="Libourel C."/>
            <person name="Otte J."/>
            <person name="Skaloud P."/>
            <person name="Haon M."/>
            <person name="Grisel S."/>
            <person name="Petersen M."/>
            <person name="Berrin J.G."/>
            <person name="Delaux P.M."/>
            <person name="Dal Grande F."/>
            <person name="Keller J."/>
        </authorList>
    </citation>
    <scope>NUCLEOTIDE SEQUENCE [LARGE SCALE GENOMIC DNA]</scope>
    <source>
        <strain evidence="1 2">SAG 2523</strain>
    </source>
</reference>
<dbReference type="AlphaFoldDB" id="A0AAW1TFH7"/>
<gene>
    <name evidence="1" type="ORF">WJX84_008661</name>
</gene>
<comment type="caution">
    <text evidence="1">The sequence shown here is derived from an EMBL/GenBank/DDBJ whole genome shotgun (WGS) entry which is preliminary data.</text>
</comment>
<evidence type="ECO:0000313" key="1">
    <source>
        <dbReference type="EMBL" id="KAK9867425.1"/>
    </source>
</evidence>
<proteinExistence type="predicted"/>
<keyword evidence="2" id="KW-1185">Reference proteome</keyword>
<sequence>MVITMIGQHGAASEHFHDQIFGTALSCWRHLHHAGQITAAKCDVVDIPLYMRTIDDCTEIIAQELSDMCEVLEAFTDSADYPSKTQFKQNGDAQKLAKADAQLLLAILGPIFRRAISSRSPERQEVTMTAFTAELEAAFTASRFQASSPFLVLALRRK</sequence>
<evidence type="ECO:0000313" key="2">
    <source>
        <dbReference type="Proteomes" id="UP001485043"/>
    </source>
</evidence>
<accession>A0AAW1TFH7</accession>
<dbReference type="GO" id="GO:0008168">
    <property type="term" value="F:methyltransferase activity"/>
    <property type="evidence" value="ECO:0007669"/>
    <property type="project" value="InterPro"/>
</dbReference>
<name>A0AAW1TFH7_9CHLO</name>
<dbReference type="Proteomes" id="UP001485043">
    <property type="component" value="Unassembled WGS sequence"/>
</dbReference>
<dbReference type="SUPFAM" id="SSF53335">
    <property type="entry name" value="S-adenosyl-L-methionine-dependent methyltransferases"/>
    <property type="match status" value="1"/>
</dbReference>
<dbReference type="InterPro" id="IPR029063">
    <property type="entry name" value="SAM-dependent_MTases_sf"/>
</dbReference>
<dbReference type="EMBL" id="JALJOV010000088">
    <property type="protein sequence ID" value="KAK9867425.1"/>
    <property type="molecule type" value="Genomic_DNA"/>
</dbReference>
<protein>
    <submittedName>
        <fullName evidence="1">Uncharacterized protein</fullName>
    </submittedName>
</protein>
<organism evidence="1 2">
    <name type="scientific">Apatococcus fuscideae</name>
    <dbReference type="NCBI Taxonomy" id="2026836"/>
    <lineage>
        <taxon>Eukaryota</taxon>
        <taxon>Viridiplantae</taxon>
        <taxon>Chlorophyta</taxon>
        <taxon>core chlorophytes</taxon>
        <taxon>Trebouxiophyceae</taxon>
        <taxon>Chlorellales</taxon>
        <taxon>Chlorellaceae</taxon>
        <taxon>Apatococcus</taxon>
    </lineage>
</organism>